<evidence type="ECO:0000256" key="3">
    <source>
        <dbReference type="SAM" id="MobiDB-lite"/>
    </source>
</evidence>
<proteinExistence type="predicted"/>
<keyword evidence="6" id="KW-1185">Reference proteome</keyword>
<dbReference type="GO" id="GO:0003723">
    <property type="term" value="F:RNA binding"/>
    <property type="evidence" value="ECO:0007669"/>
    <property type="project" value="UniProtKB-UniRule"/>
</dbReference>
<dbReference type="SUPFAM" id="SSF54768">
    <property type="entry name" value="dsRNA-binding domain-like"/>
    <property type="match status" value="1"/>
</dbReference>
<feature type="region of interest" description="Disordered" evidence="3">
    <location>
        <begin position="162"/>
        <end position="198"/>
    </location>
</feature>
<dbReference type="EMBL" id="QPFP01000002">
    <property type="protein sequence ID" value="TEB38854.1"/>
    <property type="molecule type" value="Genomic_DNA"/>
</dbReference>
<feature type="domain" description="DRBM" evidence="4">
    <location>
        <begin position="206"/>
        <end position="273"/>
    </location>
</feature>
<evidence type="ECO:0000256" key="2">
    <source>
        <dbReference type="PROSITE-ProRule" id="PRU00266"/>
    </source>
</evidence>
<evidence type="ECO:0000256" key="1">
    <source>
        <dbReference type="ARBA" id="ARBA00022884"/>
    </source>
</evidence>
<dbReference type="GO" id="GO:0006396">
    <property type="term" value="P:RNA processing"/>
    <property type="evidence" value="ECO:0007669"/>
    <property type="project" value="InterPro"/>
</dbReference>
<evidence type="ECO:0000259" key="4">
    <source>
        <dbReference type="PROSITE" id="PS50137"/>
    </source>
</evidence>
<organism evidence="5 6">
    <name type="scientific">Coprinellus micaceus</name>
    <name type="common">Glistening ink-cap mushroom</name>
    <name type="synonym">Coprinus micaceus</name>
    <dbReference type="NCBI Taxonomy" id="71717"/>
    <lineage>
        <taxon>Eukaryota</taxon>
        <taxon>Fungi</taxon>
        <taxon>Dikarya</taxon>
        <taxon>Basidiomycota</taxon>
        <taxon>Agaricomycotina</taxon>
        <taxon>Agaricomycetes</taxon>
        <taxon>Agaricomycetidae</taxon>
        <taxon>Agaricales</taxon>
        <taxon>Agaricineae</taxon>
        <taxon>Psathyrellaceae</taxon>
        <taxon>Coprinellus</taxon>
    </lineage>
</organism>
<dbReference type="SMART" id="SM00358">
    <property type="entry name" value="DSRM"/>
    <property type="match status" value="1"/>
</dbReference>
<dbReference type="GO" id="GO:0004525">
    <property type="term" value="F:ribonuclease III activity"/>
    <property type="evidence" value="ECO:0007669"/>
    <property type="project" value="InterPro"/>
</dbReference>
<reference evidence="5 6" key="1">
    <citation type="journal article" date="2019" name="Nat. Ecol. Evol.">
        <title>Megaphylogeny resolves global patterns of mushroom evolution.</title>
        <authorList>
            <person name="Varga T."/>
            <person name="Krizsan K."/>
            <person name="Foldi C."/>
            <person name="Dima B."/>
            <person name="Sanchez-Garcia M."/>
            <person name="Sanchez-Ramirez S."/>
            <person name="Szollosi G.J."/>
            <person name="Szarkandi J.G."/>
            <person name="Papp V."/>
            <person name="Albert L."/>
            <person name="Andreopoulos W."/>
            <person name="Angelini C."/>
            <person name="Antonin V."/>
            <person name="Barry K.W."/>
            <person name="Bougher N.L."/>
            <person name="Buchanan P."/>
            <person name="Buyck B."/>
            <person name="Bense V."/>
            <person name="Catcheside P."/>
            <person name="Chovatia M."/>
            <person name="Cooper J."/>
            <person name="Damon W."/>
            <person name="Desjardin D."/>
            <person name="Finy P."/>
            <person name="Geml J."/>
            <person name="Haridas S."/>
            <person name="Hughes K."/>
            <person name="Justo A."/>
            <person name="Karasinski D."/>
            <person name="Kautmanova I."/>
            <person name="Kiss B."/>
            <person name="Kocsube S."/>
            <person name="Kotiranta H."/>
            <person name="LaButti K.M."/>
            <person name="Lechner B.E."/>
            <person name="Liimatainen K."/>
            <person name="Lipzen A."/>
            <person name="Lukacs Z."/>
            <person name="Mihaltcheva S."/>
            <person name="Morgado L.N."/>
            <person name="Niskanen T."/>
            <person name="Noordeloos M.E."/>
            <person name="Ohm R.A."/>
            <person name="Ortiz-Santana B."/>
            <person name="Ovrebo C."/>
            <person name="Racz N."/>
            <person name="Riley R."/>
            <person name="Savchenko A."/>
            <person name="Shiryaev A."/>
            <person name="Soop K."/>
            <person name="Spirin V."/>
            <person name="Szebenyi C."/>
            <person name="Tomsovsky M."/>
            <person name="Tulloss R.E."/>
            <person name="Uehling J."/>
            <person name="Grigoriev I.V."/>
            <person name="Vagvolgyi C."/>
            <person name="Papp T."/>
            <person name="Martin F.M."/>
            <person name="Miettinen O."/>
            <person name="Hibbett D.S."/>
            <person name="Nagy L.G."/>
        </authorList>
    </citation>
    <scope>NUCLEOTIDE SEQUENCE [LARGE SCALE GENOMIC DNA]</scope>
    <source>
        <strain evidence="5 6">FP101781</strain>
    </source>
</reference>
<protein>
    <recommendedName>
        <fullName evidence="4">DRBM domain-containing protein</fullName>
    </recommendedName>
</protein>
<dbReference type="InterPro" id="IPR036389">
    <property type="entry name" value="RNase_III_sf"/>
</dbReference>
<feature type="compositionally biased region" description="Pro residues" evidence="3">
    <location>
        <begin position="169"/>
        <end position="189"/>
    </location>
</feature>
<dbReference type="InterPro" id="IPR014720">
    <property type="entry name" value="dsRBD_dom"/>
</dbReference>
<sequence>MIIQASTPGLPPLLELQGDDEMDLKLDVFSHISTHPPNADLKPGYGNVHRLTQLGGHTFRFAATQFYFSHQPTLRENELAMKIKEATEGVHIHAILDAYHLKPKLRVPQEVRAQDVWADAGEMERYFYTYVGAAVYCHGSTAVVIWANILFNLLEGIKPEDEEMTMDPPGYPAPPPPAGVAPPVYPNPSGPSGDGGSGNNSFVNLLSLSLIHETAAKNKANIEYTQTPTGPPHTPVWTVRCLVNGIERGSATSSKTKTAKEEAARKAFVAMGWHPGRN</sequence>
<dbReference type="Proteomes" id="UP000298030">
    <property type="component" value="Unassembled WGS sequence"/>
</dbReference>
<dbReference type="STRING" id="71717.A0A4Y7TY00"/>
<comment type="caution">
    <text evidence="5">The sequence shown here is derived from an EMBL/GenBank/DDBJ whole genome shotgun (WGS) entry which is preliminary data.</text>
</comment>
<dbReference type="PROSITE" id="PS50137">
    <property type="entry name" value="DS_RBD"/>
    <property type="match status" value="1"/>
</dbReference>
<dbReference type="Pfam" id="PF00035">
    <property type="entry name" value="dsrm"/>
    <property type="match status" value="1"/>
</dbReference>
<keyword evidence="1 2" id="KW-0694">RNA-binding</keyword>
<dbReference type="SUPFAM" id="SSF69065">
    <property type="entry name" value="RNase III domain-like"/>
    <property type="match status" value="1"/>
</dbReference>
<gene>
    <name evidence="5" type="ORF">FA13DRAFT_1785134</name>
</gene>
<evidence type="ECO:0000313" key="5">
    <source>
        <dbReference type="EMBL" id="TEB38854.1"/>
    </source>
</evidence>
<name>A0A4Y7TY00_COPMI</name>
<dbReference type="AlphaFoldDB" id="A0A4Y7TY00"/>
<evidence type="ECO:0000313" key="6">
    <source>
        <dbReference type="Proteomes" id="UP000298030"/>
    </source>
</evidence>
<dbReference type="Gene3D" id="3.30.160.20">
    <property type="match status" value="1"/>
</dbReference>
<dbReference type="OrthoDB" id="3353871at2759"/>
<accession>A0A4Y7TY00</accession>